<evidence type="ECO:0000256" key="1">
    <source>
        <dbReference type="SAM" id="MobiDB-lite"/>
    </source>
</evidence>
<feature type="compositionally biased region" description="Low complexity" evidence="1">
    <location>
        <begin position="25"/>
        <end position="62"/>
    </location>
</feature>
<keyword evidence="3" id="KW-1185">Reference proteome</keyword>
<dbReference type="EMBL" id="VOBR01000020">
    <property type="protein sequence ID" value="TWP48480.1"/>
    <property type="molecule type" value="Genomic_DNA"/>
</dbReference>
<evidence type="ECO:0000313" key="2">
    <source>
        <dbReference type="EMBL" id="TWP48480.1"/>
    </source>
</evidence>
<accession>A0A563ENA6</accession>
<feature type="region of interest" description="Disordered" evidence="1">
    <location>
        <begin position="1"/>
        <end position="69"/>
    </location>
</feature>
<dbReference type="AlphaFoldDB" id="A0A563ENA6"/>
<dbReference type="Proteomes" id="UP000316639">
    <property type="component" value="Unassembled WGS sequence"/>
</dbReference>
<comment type="caution">
    <text evidence="2">The sequence shown here is derived from an EMBL/GenBank/DDBJ whole genome shotgun (WGS) entry which is preliminary data.</text>
</comment>
<sequence length="186" mass="18941">MTASSECAVPTAAALSPNRSTARCPRTAGSRSSSPRPSRGSRSSRASGRTTGRTPGRRSTTSCSNRSIDPGEETVRKALLVSISAAALGAAALVTAAPASAAPTCPRGFACFYTGDAGTGRVLITQSETWQNLNGLDGVRSIFNNQAADDDACVASGLNGTGQRFCVDGGTIAQVPSFLTVRSLRG</sequence>
<name>A0A563ENA6_9PSEU</name>
<proteinExistence type="predicted"/>
<evidence type="ECO:0000313" key="3">
    <source>
        <dbReference type="Proteomes" id="UP000316639"/>
    </source>
</evidence>
<dbReference type="Pfam" id="PF03995">
    <property type="entry name" value="Inhibitor_I36"/>
    <property type="match status" value="1"/>
</dbReference>
<dbReference type="OrthoDB" id="9943984at2"/>
<organism evidence="2 3">
    <name type="scientific">Lentzea tibetensis</name>
    <dbReference type="NCBI Taxonomy" id="2591470"/>
    <lineage>
        <taxon>Bacteria</taxon>
        <taxon>Bacillati</taxon>
        <taxon>Actinomycetota</taxon>
        <taxon>Actinomycetes</taxon>
        <taxon>Pseudonocardiales</taxon>
        <taxon>Pseudonocardiaceae</taxon>
        <taxon>Lentzea</taxon>
    </lineage>
</organism>
<gene>
    <name evidence="2" type="ORF">FKR81_28235</name>
</gene>
<evidence type="ECO:0008006" key="4">
    <source>
        <dbReference type="Google" id="ProtNLM"/>
    </source>
</evidence>
<reference evidence="2 3" key="1">
    <citation type="submission" date="2019-07" db="EMBL/GenBank/DDBJ databases">
        <title>Lentzea xizangensis sp. nov., isolated from Qinghai-Tibetan Plateau Soils.</title>
        <authorList>
            <person name="Huang J."/>
        </authorList>
    </citation>
    <scope>NUCLEOTIDE SEQUENCE [LARGE SCALE GENOMIC DNA]</scope>
    <source>
        <strain evidence="2 3">FXJ1.1311</strain>
    </source>
</reference>
<protein>
    <recommendedName>
        <fullName evidence="4">Peptidase inhibitor family I36</fullName>
    </recommendedName>
</protein>